<evidence type="ECO:0000259" key="8">
    <source>
        <dbReference type="Pfam" id="PF06155"/>
    </source>
</evidence>
<keyword evidence="6" id="KW-0408">Iron</keyword>
<dbReference type="Gene3D" id="3.30.2020.30">
    <property type="match status" value="1"/>
</dbReference>
<comment type="similarity">
    <text evidence="2">Belongs to the gamma-BBH/TMLD family.</text>
</comment>
<dbReference type="InterPro" id="IPR042098">
    <property type="entry name" value="TauD-like_sf"/>
</dbReference>
<dbReference type="Proteomes" id="UP000620104">
    <property type="component" value="Unassembled WGS sequence"/>
</dbReference>
<evidence type="ECO:0000256" key="6">
    <source>
        <dbReference type="ARBA" id="ARBA00023004"/>
    </source>
</evidence>
<dbReference type="GO" id="GO:0046872">
    <property type="term" value="F:metal ion binding"/>
    <property type="evidence" value="ECO:0007669"/>
    <property type="project" value="UniProtKB-KW"/>
</dbReference>
<keyword evidence="3" id="KW-0479">Metal-binding</keyword>
<dbReference type="OrthoDB" id="406634at2759"/>
<dbReference type="GO" id="GO:0016706">
    <property type="term" value="F:2-oxoglutarate-dependent dioxygenase activity"/>
    <property type="evidence" value="ECO:0007669"/>
    <property type="project" value="UniProtKB-ARBA"/>
</dbReference>
<comment type="cofactor">
    <cofactor evidence="1">
        <name>Fe(2+)</name>
        <dbReference type="ChEBI" id="CHEBI:29033"/>
    </cofactor>
</comment>
<organism evidence="9 10">
    <name type="scientific">Naganishia liquefaciens</name>
    <dbReference type="NCBI Taxonomy" id="104408"/>
    <lineage>
        <taxon>Eukaryota</taxon>
        <taxon>Fungi</taxon>
        <taxon>Dikarya</taxon>
        <taxon>Basidiomycota</taxon>
        <taxon>Agaricomycotina</taxon>
        <taxon>Tremellomycetes</taxon>
        <taxon>Filobasidiales</taxon>
        <taxon>Filobasidiaceae</taxon>
        <taxon>Naganishia</taxon>
    </lineage>
</organism>
<dbReference type="InterPro" id="IPR003819">
    <property type="entry name" value="TauD/TfdA-like"/>
</dbReference>
<evidence type="ECO:0000256" key="4">
    <source>
        <dbReference type="ARBA" id="ARBA00022964"/>
    </source>
</evidence>
<comment type="caution">
    <text evidence="9">The sequence shown here is derived from an EMBL/GenBank/DDBJ whole genome shotgun (WGS) entry which is preliminary data.</text>
</comment>
<evidence type="ECO:0000259" key="7">
    <source>
        <dbReference type="Pfam" id="PF02668"/>
    </source>
</evidence>
<evidence type="ECO:0000256" key="2">
    <source>
        <dbReference type="ARBA" id="ARBA00008654"/>
    </source>
</evidence>
<protein>
    <recommendedName>
        <fullName evidence="11">DUF971 domain-containing protein</fullName>
    </recommendedName>
</protein>
<dbReference type="Gene3D" id="3.60.130.10">
    <property type="entry name" value="Clavaminate synthase-like"/>
    <property type="match status" value="1"/>
</dbReference>
<accession>A0A8H3YK50</accession>
<keyword evidence="10" id="KW-1185">Reference proteome</keyword>
<dbReference type="Pfam" id="PF06155">
    <property type="entry name" value="GBBH-like_N"/>
    <property type="match status" value="1"/>
</dbReference>
<sequence>MRPLLRIARSASRAPRIARYSSSAQEPSLDGLFQSPKLKTGPVNSLAFAREVRKRAGEYRARQAGAGRHPLAPTEQVKGEVLAVIKGDRESVRLYDKHLVVTTSNGKDLPVSYAFLRDACPCPACVQPSTRQKLSKAGQAIEEVSARPPKAADVRLIGQKLIIQWPSHESTYSLDSLRSIIDASATPIEQTPRIYAPIEWSDKSALLASPTLRIPYEAFVSSATHQHALLSQLVGYGLVVLTGVPNQRTTDVDCELRKATGVLGELRNTFYGTTWDVKALPDSRNIAYTDVDLGFHQDLCYFESPPRFQALHCLRNRVTGGSSYFTDSYAALRTLMTEQPEHYAALRDQDVAFVYDNDGYWYYRRHRTVVEAPRFEANDAVQFHAVNYSPPFQAPLPPTSTPEQHDALFAALAAFERLLARPEALYEFTMQEGDMVLFDNRRVLHARRAFQNTSSANAGAEGEATRWLKGCYMDGDVVWNKMRVMNRLVRTGELEALPEWKQVLEARGLL</sequence>
<dbReference type="InterPro" id="IPR038492">
    <property type="entry name" value="GBBH-like_N_sf"/>
</dbReference>
<evidence type="ECO:0000256" key="3">
    <source>
        <dbReference type="ARBA" id="ARBA00022723"/>
    </source>
</evidence>
<evidence type="ECO:0000256" key="1">
    <source>
        <dbReference type="ARBA" id="ARBA00001954"/>
    </source>
</evidence>
<dbReference type="EMBL" id="BLZA01000057">
    <property type="protein sequence ID" value="GHJ90191.1"/>
    <property type="molecule type" value="Genomic_DNA"/>
</dbReference>
<gene>
    <name evidence="9" type="ORF">NliqN6_6593</name>
</gene>
<dbReference type="InterPro" id="IPR050411">
    <property type="entry name" value="AlphaKG_dependent_hydroxylases"/>
</dbReference>
<dbReference type="GO" id="GO:0045329">
    <property type="term" value="P:carnitine biosynthetic process"/>
    <property type="evidence" value="ECO:0007669"/>
    <property type="project" value="TreeGrafter"/>
</dbReference>
<evidence type="ECO:0000313" key="10">
    <source>
        <dbReference type="Proteomes" id="UP000620104"/>
    </source>
</evidence>
<evidence type="ECO:0008006" key="11">
    <source>
        <dbReference type="Google" id="ProtNLM"/>
    </source>
</evidence>
<proteinExistence type="inferred from homology"/>
<dbReference type="PANTHER" id="PTHR10696:SF25">
    <property type="entry name" value="OXIDOREDUCTASE AIM17-RELATED"/>
    <property type="match status" value="1"/>
</dbReference>
<dbReference type="InterPro" id="IPR010376">
    <property type="entry name" value="GBBH-like_N"/>
</dbReference>
<evidence type="ECO:0000313" key="9">
    <source>
        <dbReference type="EMBL" id="GHJ90191.1"/>
    </source>
</evidence>
<dbReference type="PANTHER" id="PTHR10696">
    <property type="entry name" value="GAMMA-BUTYROBETAINE HYDROXYLASE-RELATED"/>
    <property type="match status" value="1"/>
</dbReference>
<dbReference type="GO" id="GO:0005739">
    <property type="term" value="C:mitochondrion"/>
    <property type="evidence" value="ECO:0007669"/>
    <property type="project" value="TreeGrafter"/>
</dbReference>
<evidence type="ECO:0000256" key="5">
    <source>
        <dbReference type="ARBA" id="ARBA00023002"/>
    </source>
</evidence>
<feature type="domain" description="Gamma-butyrobetaine hydroxylase-like N-terminal" evidence="8">
    <location>
        <begin position="96"/>
        <end position="178"/>
    </location>
</feature>
<dbReference type="AlphaFoldDB" id="A0A8H3YK50"/>
<dbReference type="SUPFAM" id="SSF51197">
    <property type="entry name" value="Clavaminate synthase-like"/>
    <property type="match status" value="1"/>
</dbReference>
<dbReference type="Pfam" id="PF02668">
    <property type="entry name" value="TauD"/>
    <property type="match status" value="1"/>
</dbReference>
<reference evidence="9" key="1">
    <citation type="submission" date="2020-07" db="EMBL/GenBank/DDBJ databases">
        <title>Draft Genome Sequence of a Deep-Sea Yeast, Naganishia (Cryptococcus) liquefaciens strain N6.</title>
        <authorList>
            <person name="Han Y.W."/>
            <person name="Kajitani R."/>
            <person name="Morimoto H."/>
            <person name="Parhat M."/>
            <person name="Tsubouchi H."/>
            <person name="Bakenova O."/>
            <person name="Ogata M."/>
            <person name="Argunhan B."/>
            <person name="Aoki R."/>
            <person name="Kajiwara S."/>
            <person name="Itoh T."/>
            <person name="Iwasaki H."/>
        </authorList>
    </citation>
    <scope>NUCLEOTIDE SEQUENCE</scope>
    <source>
        <strain evidence="9">N6</strain>
    </source>
</reference>
<keyword evidence="4" id="KW-0223">Dioxygenase</keyword>
<keyword evidence="5" id="KW-0560">Oxidoreductase</keyword>
<name>A0A8H3YK50_9TREE</name>
<feature type="domain" description="TauD/TfdA-like" evidence="7">
    <location>
        <begin position="214"/>
        <end position="472"/>
    </location>
</feature>